<evidence type="ECO:0000313" key="12">
    <source>
        <dbReference type="EMBL" id="MBW6390402.1"/>
    </source>
</evidence>
<feature type="transmembrane region" description="Helical" evidence="9">
    <location>
        <begin position="280"/>
        <end position="300"/>
    </location>
</feature>
<sequence>MATRRQAVRRAAKEKPGREDAMQPPQYRPDIDGLRAIAVILVVTYHAGVPGFAFGFIGVDIFFVISGYLITSLLIRELADTGHISLLAFYGRRIRRLMPAMVVVILSSLVLGYVLLTPIGQQQSLSESAIASIAFFANYYFIATTGGYFDGPTDQVPLLHMWSLSVEEQFYALWPVLLIVGTLLAKRCGKHPWTFLAAIASVGIGASFCYGVWLSSLNPNAAYFSVLSRGWQLLAGALLACLIGRGLLPQASNIAMSALAVLGAVLLLVAASIIEGSHGYPGWAGMLPVLSALALIVSGFGSASTPISWLLSTRPFVFVGKVSYPWYLWHWPLLAMSRAYHLGEADLSRDLALVALSFVLACLTYCLVEKPAVRFFKRHFITNKQLVKLGGLSSVLLALAAFGLMSHANQQKSVGLYRQLESAAQEMPDLRAACHLSTPFQGLPEVSTCMNRSETDSPDLLLWGDSHADHYSPMLDELASNLQFTFLQRTFSTCPPLIGYSHGYSSGHSRENDRHCELFKAEMTSELSRLVERGLSGVVLSASWLGRPSSETHIAQAEEGLRKTVDTLLGHGLRIVVVAPTPVFSVPMTECLARRTEASCNNYQRRREKRREAMLAVMHDIAEHETDVRVVDFHEQLCPGGNCHSLLGDTVVYRDEHHLTTRAARELASAAHGDIAWLLADTAPGR</sequence>
<feature type="transmembrane region" description="Helical" evidence="9">
    <location>
        <begin position="254"/>
        <end position="274"/>
    </location>
</feature>
<feature type="transmembrane region" description="Helical" evidence="9">
    <location>
        <begin position="97"/>
        <end position="116"/>
    </location>
</feature>
<proteinExistence type="predicted"/>
<keyword evidence="6 9" id="KW-0472">Membrane</keyword>
<evidence type="ECO:0000256" key="4">
    <source>
        <dbReference type="ARBA" id="ARBA00022692"/>
    </source>
</evidence>
<dbReference type="EMBL" id="JAHYCA010000002">
    <property type="protein sequence ID" value="MBW6390402.1"/>
    <property type="molecule type" value="Genomic_DNA"/>
</dbReference>
<feature type="region of interest" description="Disordered" evidence="8">
    <location>
        <begin position="1"/>
        <end position="24"/>
    </location>
</feature>
<protein>
    <submittedName>
        <fullName evidence="12">Acyltransferase</fullName>
    </submittedName>
</protein>
<dbReference type="RefSeq" id="WP_219790841.1">
    <property type="nucleotide sequence ID" value="NZ_JAHYCA010000002.1"/>
</dbReference>
<dbReference type="Gene3D" id="3.40.50.1110">
    <property type="entry name" value="SGNH hydrolase"/>
    <property type="match status" value="1"/>
</dbReference>
<dbReference type="PANTHER" id="PTHR23028:SF53">
    <property type="entry name" value="ACYL_TRANSF_3 DOMAIN-CONTAINING PROTEIN"/>
    <property type="match status" value="1"/>
</dbReference>
<evidence type="ECO:0000256" key="6">
    <source>
        <dbReference type="ARBA" id="ARBA00023136"/>
    </source>
</evidence>
<feature type="transmembrane region" description="Helical" evidence="9">
    <location>
        <begin position="221"/>
        <end position="242"/>
    </location>
</feature>
<organism evidence="12 13">
    <name type="scientific">Billgrantia antri</name>
    <dbReference type="NCBI Taxonomy" id="2846777"/>
    <lineage>
        <taxon>Bacteria</taxon>
        <taxon>Pseudomonadati</taxon>
        <taxon>Pseudomonadota</taxon>
        <taxon>Gammaproteobacteria</taxon>
        <taxon>Oceanospirillales</taxon>
        <taxon>Halomonadaceae</taxon>
        <taxon>Billgrantia</taxon>
    </lineage>
</organism>
<comment type="caution">
    <text evidence="12">The sequence shown here is derived from an EMBL/GenBank/DDBJ whole genome shotgun (WGS) entry which is preliminary data.</text>
</comment>
<dbReference type="Pfam" id="PF19040">
    <property type="entry name" value="SGNH"/>
    <property type="match status" value="1"/>
</dbReference>
<name>A0ABS6ZK07_9GAMM</name>
<feature type="domain" description="Acyltransferase 3" evidence="10">
    <location>
        <begin position="30"/>
        <end position="365"/>
    </location>
</feature>
<feature type="transmembrane region" description="Helical" evidence="9">
    <location>
        <begin position="128"/>
        <end position="149"/>
    </location>
</feature>
<feature type="compositionally biased region" description="Basic residues" evidence="8">
    <location>
        <begin position="1"/>
        <end position="10"/>
    </location>
</feature>
<dbReference type="Pfam" id="PF01757">
    <property type="entry name" value="Acyl_transf_3"/>
    <property type="match status" value="1"/>
</dbReference>
<evidence type="ECO:0000256" key="7">
    <source>
        <dbReference type="ARBA" id="ARBA00023315"/>
    </source>
</evidence>
<dbReference type="InterPro" id="IPR050879">
    <property type="entry name" value="Acyltransferase_3"/>
</dbReference>
<keyword evidence="7 12" id="KW-0012">Acyltransferase</keyword>
<evidence type="ECO:0000256" key="3">
    <source>
        <dbReference type="ARBA" id="ARBA00022679"/>
    </source>
</evidence>
<dbReference type="InterPro" id="IPR002656">
    <property type="entry name" value="Acyl_transf_3_dom"/>
</dbReference>
<accession>A0ABS6ZK07</accession>
<dbReference type="SUPFAM" id="SSF52266">
    <property type="entry name" value="SGNH hydrolase"/>
    <property type="match status" value="1"/>
</dbReference>
<feature type="transmembrane region" description="Helical" evidence="9">
    <location>
        <begin position="169"/>
        <end position="186"/>
    </location>
</feature>
<evidence type="ECO:0000256" key="8">
    <source>
        <dbReference type="SAM" id="MobiDB-lite"/>
    </source>
</evidence>
<dbReference type="InterPro" id="IPR043968">
    <property type="entry name" value="SGNH"/>
</dbReference>
<keyword evidence="13" id="KW-1185">Reference proteome</keyword>
<reference evidence="12 13" key="1">
    <citation type="submission" date="2021-07" db="EMBL/GenBank/DDBJ databases">
        <authorList>
            <person name="So Y."/>
        </authorList>
    </citation>
    <scope>NUCLEOTIDE SEQUENCE [LARGE SCALE GENOMIC DNA]</scope>
    <source>
        <strain evidence="12 13">Y3S6</strain>
    </source>
</reference>
<gene>
    <name evidence="12" type="ORF">KPL81_04420</name>
</gene>
<evidence type="ECO:0000259" key="11">
    <source>
        <dbReference type="Pfam" id="PF19040"/>
    </source>
</evidence>
<feature type="transmembrane region" description="Helical" evidence="9">
    <location>
        <begin position="389"/>
        <end position="408"/>
    </location>
</feature>
<feature type="transmembrane region" description="Helical" evidence="9">
    <location>
        <begin position="307"/>
        <end position="327"/>
    </location>
</feature>
<comment type="subcellular location">
    <subcellularLocation>
        <location evidence="1">Cell membrane</location>
        <topology evidence="1">Multi-pass membrane protein</topology>
    </subcellularLocation>
</comment>
<dbReference type="Proteomes" id="UP000769617">
    <property type="component" value="Unassembled WGS sequence"/>
</dbReference>
<keyword evidence="2" id="KW-1003">Cell membrane</keyword>
<feature type="transmembrane region" description="Helical" evidence="9">
    <location>
        <begin position="193"/>
        <end position="215"/>
    </location>
</feature>
<keyword evidence="5 9" id="KW-1133">Transmembrane helix</keyword>
<keyword evidence="4 9" id="KW-0812">Transmembrane</keyword>
<evidence type="ECO:0000256" key="5">
    <source>
        <dbReference type="ARBA" id="ARBA00022989"/>
    </source>
</evidence>
<dbReference type="GO" id="GO:0016746">
    <property type="term" value="F:acyltransferase activity"/>
    <property type="evidence" value="ECO:0007669"/>
    <property type="project" value="UniProtKB-KW"/>
</dbReference>
<keyword evidence="3" id="KW-0808">Transferase</keyword>
<evidence type="ECO:0000256" key="1">
    <source>
        <dbReference type="ARBA" id="ARBA00004651"/>
    </source>
</evidence>
<feature type="transmembrane region" description="Helical" evidence="9">
    <location>
        <begin position="347"/>
        <end position="368"/>
    </location>
</feature>
<feature type="compositionally biased region" description="Basic and acidic residues" evidence="8">
    <location>
        <begin position="11"/>
        <end position="21"/>
    </location>
</feature>
<evidence type="ECO:0000256" key="9">
    <source>
        <dbReference type="SAM" id="Phobius"/>
    </source>
</evidence>
<evidence type="ECO:0000313" key="13">
    <source>
        <dbReference type="Proteomes" id="UP000769617"/>
    </source>
</evidence>
<dbReference type="PANTHER" id="PTHR23028">
    <property type="entry name" value="ACETYLTRANSFERASE"/>
    <property type="match status" value="1"/>
</dbReference>
<dbReference type="InterPro" id="IPR036514">
    <property type="entry name" value="SGNH_hydro_sf"/>
</dbReference>
<feature type="domain" description="SGNH" evidence="11">
    <location>
        <begin position="434"/>
        <end position="669"/>
    </location>
</feature>
<evidence type="ECO:0000259" key="10">
    <source>
        <dbReference type="Pfam" id="PF01757"/>
    </source>
</evidence>
<feature type="transmembrane region" description="Helical" evidence="9">
    <location>
        <begin position="37"/>
        <end position="70"/>
    </location>
</feature>
<evidence type="ECO:0000256" key="2">
    <source>
        <dbReference type="ARBA" id="ARBA00022475"/>
    </source>
</evidence>